<keyword evidence="2" id="KW-1185">Reference proteome</keyword>
<comment type="caution">
    <text evidence="1">The sequence shown here is derived from an EMBL/GenBank/DDBJ whole genome shotgun (WGS) entry which is preliminary data.</text>
</comment>
<dbReference type="AlphaFoldDB" id="A0AAE0E410"/>
<dbReference type="Proteomes" id="UP001281410">
    <property type="component" value="Unassembled WGS sequence"/>
</dbReference>
<organism evidence="1 2">
    <name type="scientific">Dipteronia sinensis</name>
    <dbReference type="NCBI Taxonomy" id="43782"/>
    <lineage>
        <taxon>Eukaryota</taxon>
        <taxon>Viridiplantae</taxon>
        <taxon>Streptophyta</taxon>
        <taxon>Embryophyta</taxon>
        <taxon>Tracheophyta</taxon>
        <taxon>Spermatophyta</taxon>
        <taxon>Magnoliopsida</taxon>
        <taxon>eudicotyledons</taxon>
        <taxon>Gunneridae</taxon>
        <taxon>Pentapetalae</taxon>
        <taxon>rosids</taxon>
        <taxon>malvids</taxon>
        <taxon>Sapindales</taxon>
        <taxon>Sapindaceae</taxon>
        <taxon>Hippocastanoideae</taxon>
        <taxon>Acereae</taxon>
        <taxon>Dipteronia</taxon>
    </lineage>
</organism>
<evidence type="ECO:0000313" key="1">
    <source>
        <dbReference type="EMBL" id="KAK3206653.1"/>
    </source>
</evidence>
<protein>
    <submittedName>
        <fullName evidence="1">Uncharacterized protein</fullName>
    </submittedName>
</protein>
<proteinExistence type="predicted"/>
<reference evidence="1" key="1">
    <citation type="journal article" date="2023" name="Plant J.">
        <title>Genome sequences and population genomics provide insights into the demographic history, inbreeding, and mutation load of two 'living fossil' tree species of Dipteronia.</title>
        <authorList>
            <person name="Feng Y."/>
            <person name="Comes H.P."/>
            <person name="Chen J."/>
            <person name="Zhu S."/>
            <person name="Lu R."/>
            <person name="Zhang X."/>
            <person name="Li P."/>
            <person name="Qiu J."/>
            <person name="Olsen K.M."/>
            <person name="Qiu Y."/>
        </authorList>
    </citation>
    <scope>NUCLEOTIDE SEQUENCE</scope>
    <source>
        <strain evidence="1">NBL</strain>
    </source>
</reference>
<dbReference type="EMBL" id="JANJYJ010000006">
    <property type="protein sequence ID" value="KAK3206653.1"/>
    <property type="molecule type" value="Genomic_DNA"/>
</dbReference>
<evidence type="ECO:0000313" key="2">
    <source>
        <dbReference type="Proteomes" id="UP001281410"/>
    </source>
</evidence>
<sequence>MNAPKLASSSFVWQSIIWGRDILYTGTRWRIDNGASVSIYRDNWLPKPPDFKIISQYVLGINTTVDSLLSPSGIWDSQLIKRNFVKDDADKILSIPVGPGGHNDTQIWHYKISDNYSVKSGYRAGQNLVHSPSTSYNNGSINWWKNLWKTDIPIKIKIFVWKA</sequence>
<gene>
    <name evidence="1" type="ORF">Dsin_020699</name>
</gene>
<accession>A0AAE0E410</accession>
<name>A0AAE0E410_9ROSI</name>